<sequence>MNRRVGDTITHVRESSRVIDQAAEALSRGKSLHDRMSRKRRAKQREVQVCDLVLVKNRRSGSKFLQPFEKEPGVVSITKGTMITAHKGHEYITRNISFFNLFRQPDPEIKSADSTQKVIRVQMMKIELMTALR</sequence>
<organism evidence="1 2">
    <name type="scientific">Pleurodeles waltl</name>
    <name type="common">Iberian ribbed newt</name>
    <dbReference type="NCBI Taxonomy" id="8319"/>
    <lineage>
        <taxon>Eukaryota</taxon>
        <taxon>Metazoa</taxon>
        <taxon>Chordata</taxon>
        <taxon>Craniata</taxon>
        <taxon>Vertebrata</taxon>
        <taxon>Euteleostomi</taxon>
        <taxon>Amphibia</taxon>
        <taxon>Batrachia</taxon>
        <taxon>Caudata</taxon>
        <taxon>Salamandroidea</taxon>
        <taxon>Salamandridae</taxon>
        <taxon>Pleurodelinae</taxon>
        <taxon>Pleurodeles</taxon>
    </lineage>
</organism>
<comment type="caution">
    <text evidence="1">The sequence shown here is derived from an EMBL/GenBank/DDBJ whole genome shotgun (WGS) entry which is preliminary data.</text>
</comment>
<dbReference type="AlphaFoldDB" id="A0AAV7QW61"/>
<evidence type="ECO:0000313" key="2">
    <source>
        <dbReference type="Proteomes" id="UP001066276"/>
    </source>
</evidence>
<accession>A0AAV7QW61</accession>
<reference evidence="1" key="1">
    <citation type="journal article" date="2022" name="bioRxiv">
        <title>Sequencing and chromosome-scale assembly of the giantPleurodeles waltlgenome.</title>
        <authorList>
            <person name="Brown T."/>
            <person name="Elewa A."/>
            <person name="Iarovenko S."/>
            <person name="Subramanian E."/>
            <person name="Araus A.J."/>
            <person name="Petzold A."/>
            <person name="Susuki M."/>
            <person name="Suzuki K.-i.T."/>
            <person name="Hayashi T."/>
            <person name="Toyoda A."/>
            <person name="Oliveira C."/>
            <person name="Osipova E."/>
            <person name="Leigh N.D."/>
            <person name="Simon A."/>
            <person name="Yun M.H."/>
        </authorList>
    </citation>
    <scope>NUCLEOTIDE SEQUENCE</scope>
    <source>
        <strain evidence="1">20211129_DDA</strain>
        <tissue evidence="1">Liver</tissue>
    </source>
</reference>
<proteinExistence type="predicted"/>
<dbReference type="EMBL" id="JANPWB010000010">
    <property type="protein sequence ID" value="KAJ1142668.1"/>
    <property type="molecule type" value="Genomic_DNA"/>
</dbReference>
<protein>
    <submittedName>
        <fullName evidence="1">Uncharacterized protein</fullName>
    </submittedName>
</protein>
<name>A0AAV7QW61_PLEWA</name>
<gene>
    <name evidence="1" type="ORF">NDU88_008981</name>
</gene>
<evidence type="ECO:0000313" key="1">
    <source>
        <dbReference type="EMBL" id="KAJ1142668.1"/>
    </source>
</evidence>
<dbReference type="Proteomes" id="UP001066276">
    <property type="component" value="Chromosome 6"/>
</dbReference>
<keyword evidence="2" id="KW-1185">Reference proteome</keyword>